<organism evidence="1 2">
    <name type="scientific">Chroococcidiopsis cubana SAG 39.79</name>
    <dbReference type="NCBI Taxonomy" id="388085"/>
    <lineage>
        <taxon>Bacteria</taxon>
        <taxon>Bacillati</taxon>
        <taxon>Cyanobacteriota</taxon>
        <taxon>Cyanophyceae</taxon>
        <taxon>Chroococcidiopsidales</taxon>
        <taxon>Chroococcidiopsidaceae</taxon>
        <taxon>Chroococcidiopsis</taxon>
    </lineage>
</organism>
<gene>
    <name evidence="1" type="ORF">DSM107010_55020</name>
</gene>
<protein>
    <recommendedName>
        <fullName evidence="3">CinA C-terminal domain-containing protein</fullName>
    </recommendedName>
</protein>
<dbReference type="SUPFAM" id="SSF56601">
    <property type="entry name" value="beta-lactamase/transpeptidase-like"/>
    <property type="match status" value="1"/>
</dbReference>
<name>A0AB37UD63_9CYAN</name>
<accession>A0AB37UD63</accession>
<dbReference type="Gene3D" id="3.40.710.10">
    <property type="entry name" value="DD-peptidase/beta-lactamase superfamily"/>
    <property type="match status" value="1"/>
</dbReference>
<proteinExistence type="predicted"/>
<dbReference type="InterPro" id="IPR012338">
    <property type="entry name" value="Beta-lactam/transpept-like"/>
</dbReference>
<dbReference type="Proteomes" id="UP000282574">
    <property type="component" value="Unassembled WGS sequence"/>
</dbReference>
<sequence>MACGADKDCSYAHKIGAGTGVLGIGTANNDVGTVTSPKGRQIAIAVFVVGSKATLEARERVISHIAAAVVKAIE</sequence>
<evidence type="ECO:0008006" key="3">
    <source>
        <dbReference type="Google" id="ProtNLM"/>
    </source>
</evidence>
<comment type="caution">
    <text evidence="1">The sequence shown here is derived from an EMBL/GenBank/DDBJ whole genome shotgun (WGS) entry which is preliminary data.</text>
</comment>
<keyword evidence="2" id="KW-1185">Reference proteome</keyword>
<reference evidence="1 2" key="1">
    <citation type="journal article" date="2019" name="Genome Biol. Evol.">
        <title>Day and night: Metabolic profiles and evolutionary relationships of six axenic non-marine cyanobacteria.</title>
        <authorList>
            <person name="Will S.E."/>
            <person name="Henke P."/>
            <person name="Boedeker C."/>
            <person name="Huang S."/>
            <person name="Brinkmann H."/>
            <person name="Rohde M."/>
            <person name="Jarek M."/>
            <person name="Friedl T."/>
            <person name="Seufert S."/>
            <person name="Schumacher M."/>
            <person name="Overmann J."/>
            <person name="Neumann-Schaal M."/>
            <person name="Petersen J."/>
        </authorList>
    </citation>
    <scope>NUCLEOTIDE SEQUENCE [LARGE SCALE GENOMIC DNA]</scope>
    <source>
        <strain evidence="1 2">SAG 39.79</strain>
    </source>
</reference>
<dbReference type="EMBL" id="RSCK01000076">
    <property type="protein sequence ID" value="RUT05424.1"/>
    <property type="molecule type" value="Genomic_DNA"/>
</dbReference>
<evidence type="ECO:0000313" key="2">
    <source>
        <dbReference type="Proteomes" id="UP000282574"/>
    </source>
</evidence>
<evidence type="ECO:0000313" key="1">
    <source>
        <dbReference type="EMBL" id="RUT05424.1"/>
    </source>
</evidence>
<dbReference type="RefSeq" id="WP_041462543.1">
    <property type="nucleotide sequence ID" value="NZ_JAVKZF010000001.1"/>
</dbReference>
<dbReference type="AlphaFoldDB" id="A0AB37UD63"/>